<dbReference type="PANTHER" id="PTHR43646:SF3">
    <property type="entry name" value="SLR1566 PROTEIN"/>
    <property type="match status" value="1"/>
</dbReference>
<dbReference type="Gene3D" id="3.90.550.10">
    <property type="entry name" value="Spore Coat Polysaccharide Biosynthesis Protein SpsA, Chain A"/>
    <property type="match status" value="1"/>
</dbReference>
<dbReference type="PANTHER" id="PTHR43646">
    <property type="entry name" value="GLYCOSYLTRANSFERASE"/>
    <property type="match status" value="1"/>
</dbReference>
<dbReference type="SUPFAM" id="SSF53448">
    <property type="entry name" value="Nucleotide-diphospho-sugar transferases"/>
    <property type="match status" value="1"/>
</dbReference>
<organism evidence="3 4">
    <name type="scientific">Catenulispora yoronensis</name>
    <dbReference type="NCBI Taxonomy" id="450799"/>
    <lineage>
        <taxon>Bacteria</taxon>
        <taxon>Bacillati</taxon>
        <taxon>Actinomycetota</taxon>
        <taxon>Actinomycetes</taxon>
        <taxon>Catenulisporales</taxon>
        <taxon>Catenulisporaceae</taxon>
        <taxon>Catenulispora</taxon>
    </lineage>
</organism>
<dbReference type="Proteomes" id="UP001500751">
    <property type="component" value="Unassembled WGS sequence"/>
</dbReference>
<accession>A0ABN2UR74</accession>
<keyword evidence="4" id="KW-1185">Reference proteome</keyword>
<evidence type="ECO:0000259" key="2">
    <source>
        <dbReference type="Pfam" id="PF00535"/>
    </source>
</evidence>
<dbReference type="InterPro" id="IPR001173">
    <property type="entry name" value="Glyco_trans_2-like"/>
</dbReference>
<comment type="caution">
    <text evidence="3">The sequence shown here is derived from an EMBL/GenBank/DDBJ whole genome shotgun (WGS) entry which is preliminary data.</text>
</comment>
<feature type="region of interest" description="Disordered" evidence="1">
    <location>
        <begin position="1"/>
        <end position="20"/>
    </location>
</feature>
<reference evidence="3 4" key="1">
    <citation type="journal article" date="2019" name="Int. J. Syst. Evol. Microbiol.">
        <title>The Global Catalogue of Microorganisms (GCM) 10K type strain sequencing project: providing services to taxonomists for standard genome sequencing and annotation.</title>
        <authorList>
            <consortium name="The Broad Institute Genomics Platform"/>
            <consortium name="The Broad Institute Genome Sequencing Center for Infectious Disease"/>
            <person name="Wu L."/>
            <person name="Ma J."/>
        </authorList>
    </citation>
    <scope>NUCLEOTIDE SEQUENCE [LARGE SCALE GENOMIC DNA]</scope>
    <source>
        <strain evidence="3 4">JCM 16014</strain>
    </source>
</reference>
<feature type="domain" description="Glycosyltransferase 2-like" evidence="2">
    <location>
        <begin position="27"/>
        <end position="139"/>
    </location>
</feature>
<protein>
    <recommendedName>
        <fullName evidence="2">Glycosyltransferase 2-like domain-containing protein</fullName>
    </recommendedName>
</protein>
<proteinExistence type="predicted"/>
<feature type="compositionally biased region" description="Low complexity" evidence="1">
    <location>
        <begin position="1"/>
        <end position="16"/>
    </location>
</feature>
<dbReference type="CDD" id="cd00761">
    <property type="entry name" value="Glyco_tranf_GTA_type"/>
    <property type="match status" value="1"/>
</dbReference>
<dbReference type="InterPro" id="IPR029044">
    <property type="entry name" value="Nucleotide-diphossugar_trans"/>
</dbReference>
<evidence type="ECO:0000256" key="1">
    <source>
        <dbReference type="SAM" id="MobiDB-lite"/>
    </source>
</evidence>
<evidence type="ECO:0000313" key="3">
    <source>
        <dbReference type="EMBL" id="GAA2042262.1"/>
    </source>
</evidence>
<sequence length="334" mass="34779">MIAHSVSSVLSSEPLSADPPPAGEAVTVLVPLLNDERRVLRCVRALLAQTRVPKLDVVFLDAGSTDLTRRLVLRAALDDPRLRLLVGAPAPVGWCAHAHACEQLAVAARGRTMVFVDPGLALAPGAIASAVAALRGPHQLDLVVAEAHRRTRPAQPPVGPSRSTSARLLAVDTEMYWRVGGHCNAAHDAQGESGLVRAVRRAGGRVASVDGRHAIEFLDGSLWPRERAGTPAPAGLGSRYAVSDTENSILHSFTDTARRLLAAFTATATPVPGRATHQARRAPVRTGTGYGSGAKPAGPIADAAANRAAGAAAQAQAAARESGEVQMVGSRLFR</sequence>
<name>A0ABN2UR74_9ACTN</name>
<dbReference type="EMBL" id="BAAAQN010000032">
    <property type="protein sequence ID" value="GAA2042262.1"/>
    <property type="molecule type" value="Genomic_DNA"/>
</dbReference>
<dbReference type="Pfam" id="PF00535">
    <property type="entry name" value="Glycos_transf_2"/>
    <property type="match status" value="1"/>
</dbReference>
<feature type="region of interest" description="Disordered" evidence="1">
    <location>
        <begin position="272"/>
        <end position="295"/>
    </location>
</feature>
<gene>
    <name evidence="3" type="ORF">GCM10009839_51200</name>
</gene>
<evidence type="ECO:0000313" key="4">
    <source>
        <dbReference type="Proteomes" id="UP001500751"/>
    </source>
</evidence>